<keyword evidence="9 11" id="KW-0472">Membrane</keyword>
<gene>
    <name evidence="13" type="ORF">FPFC_011000</name>
</gene>
<feature type="transmembrane region" description="Helical" evidence="11">
    <location>
        <begin position="291"/>
        <end position="312"/>
    </location>
</feature>
<sequence length="381" mass="40599">MSILTIVIVLAGAFIGGWLAERIALPRVVGQIMAGVILGPATLHLLVPGHDLNLWAEIGVLLLMFLAGIESDLTLLKRHARQSVAVALAGVVTPFVVFWLFGLVFGISDEKALFWSVLFSATSVSITAQILSEAGQIQSDAGATILGAAVLDDLLAILMWTIYQTVFGIGGQSNQPLWLTLIWMLAFLFVVLLVMVKVVPLLLRLVSRLSVPGASLAVTLILILLVADLAELVKISGAIVAFLFGVTLSRQPNAKGLERGIQLLGQSLFIPIFFVNIGLKVTFAGQLANLWLIALLTGLAILTKWSGAFLGAKVAGLKTVDAQIVGIGMVSRGEMAIVIADLALTAKALSEQDYALLTFVILLTTVFTPIALKPHLRQMKP</sequence>
<comment type="subcellular location">
    <subcellularLocation>
        <location evidence="1">Membrane</location>
        <topology evidence="1">Multi-pass membrane protein</topology>
    </subcellularLocation>
</comment>
<feature type="domain" description="Cation/H+ exchanger transmembrane" evidence="12">
    <location>
        <begin position="12"/>
        <end position="377"/>
    </location>
</feature>
<dbReference type="RefSeq" id="WP_059375406.1">
    <property type="nucleotide sequence ID" value="NZ_DF968063.1"/>
</dbReference>
<dbReference type="InterPro" id="IPR006153">
    <property type="entry name" value="Cation/H_exchanger_TM"/>
</dbReference>
<dbReference type="Proteomes" id="UP000061227">
    <property type="component" value="Unassembled WGS sequence"/>
</dbReference>
<evidence type="ECO:0000313" key="13">
    <source>
        <dbReference type="EMBL" id="GAP02222.1"/>
    </source>
</evidence>
<feature type="transmembrane region" description="Helical" evidence="11">
    <location>
        <begin position="232"/>
        <end position="249"/>
    </location>
</feature>
<evidence type="ECO:0000259" key="12">
    <source>
        <dbReference type="Pfam" id="PF00999"/>
    </source>
</evidence>
<proteinExistence type="inferred from homology"/>
<evidence type="ECO:0000256" key="5">
    <source>
        <dbReference type="ARBA" id="ARBA00022692"/>
    </source>
</evidence>
<keyword evidence="5 11" id="KW-0812">Transmembrane</keyword>
<evidence type="ECO:0000256" key="1">
    <source>
        <dbReference type="ARBA" id="ARBA00004141"/>
    </source>
</evidence>
<dbReference type="GO" id="GO:0006814">
    <property type="term" value="P:sodium ion transport"/>
    <property type="evidence" value="ECO:0007669"/>
    <property type="project" value="UniProtKB-KW"/>
</dbReference>
<accession>A0A3F3GV40</accession>
<feature type="transmembrane region" description="Helical" evidence="11">
    <location>
        <begin position="175"/>
        <end position="196"/>
    </location>
</feature>
<dbReference type="OrthoDB" id="9793589at2"/>
<evidence type="ECO:0000256" key="11">
    <source>
        <dbReference type="SAM" id="Phobius"/>
    </source>
</evidence>
<dbReference type="Pfam" id="PF00999">
    <property type="entry name" value="Na_H_Exchanger"/>
    <property type="match status" value="1"/>
</dbReference>
<dbReference type="GO" id="GO:0015297">
    <property type="term" value="F:antiporter activity"/>
    <property type="evidence" value="ECO:0007669"/>
    <property type="project" value="UniProtKB-KW"/>
</dbReference>
<reference evidence="13 14" key="1">
    <citation type="journal article" date="2015" name="BMC Genomics">
        <title>Comparative genomics of Fructobacillus spp. and Leuconostoc spp. reveals niche-specific evolution of Fructobacillus spp.</title>
        <authorList>
            <person name="Endo A."/>
            <person name="Tanizawa Y."/>
            <person name="Tanaka N."/>
            <person name="Maeno S."/>
            <person name="Kumar H."/>
            <person name="Shiwa Y."/>
            <person name="Okada S."/>
            <person name="Yoshikawa H."/>
            <person name="Dicks L."/>
            <person name="Nakagawa J."/>
            <person name="Arita M."/>
        </authorList>
    </citation>
    <scope>NUCLEOTIDE SEQUENCE [LARGE SCALE GENOMIC DNA]</scope>
    <source>
        <strain evidence="13 14">DSM 15468</strain>
    </source>
</reference>
<evidence type="ECO:0000256" key="6">
    <source>
        <dbReference type="ARBA" id="ARBA00022989"/>
    </source>
</evidence>
<evidence type="ECO:0000256" key="8">
    <source>
        <dbReference type="ARBA" id="ARBA00023065"/>
    </source>
</evidence>
<keyword evidence="8" id="KW-0406">Ion transport</keyword>
<keyword evidence="3" id="KW-0813">Transport</keyword>
<evidence type="ECO:0000256" key="9">
    <source>
        <dbReference type="ARBA" id="ARBA00023136"/>
    </source>
</evidence>
<feature type="transmembrane region" description="Helical" evidence="11">
    <location>
        <begin position="54"/>
        <end position="73"/>
    </location>
</feature>
<dbReference type="STRING" id="220714.SAMN05660469_0172"/>
<organism evidence="13 14">
    <name type="scientific">Fructobacillus pseudoficulneus</name>
    <dbReference type="NCBI Taxonomy" id="220714"/>
    <lineage>
        <taxon>Bacteria</taxon>
        <taxon>Bacillati</taxon>
        <taxon>Bacillota</taxon>
        <taxon>Bacilli</taxon>
        <taxon>Lactobacillales</taxon>
        <taxon>Lactobacillaceae</taxon>
        <taxon>Fructobacillus</taxon>
    </lineage>
</organism>
<evidence type="ECO:0000256" key="2">
    <source>
        <dbReference type="ARBA" id="ARBA00005551"/>
    </source>
</evidence>
<dbReference type="AlphaFoldDB" id="A0A3F3GV40"/>
<keyword evidence="14" id="KW-1185">Reference proteome</keyword>
<evidence type="ECO:0000256" key="10">
    <source>
        <dbReference type="ARBA" id="ARBA00023201"/>
    </source>
</evidence>
<evidence type="ECO:0000256" key="4">
    <source>
        <dbReference type="ARBA" id="ARBA00022449"/>
    </source>
</evidence>
<evidence type="ECO:0000313" key="14">
    <source>
        <dbReference type="Proteomes" id="UP000061227"/>
    </source>
</evidence>
<dbReference type="Gene3D" id="1.20.1530.20">
    <property type="match status" value="1"/>
</dbReference>
<keyword evidence="6 11" id="KW-1133">Transmembrane helix</keyword>
<feature type="transmembrane region" description="Helical" evidence="11">
    <location>
        <begin position="143"/>
        <end position="163"/>
    </location>
</feature>
<feature type="transmembrane region" description="Helical" evidence="11">
    <location>
        <begin position="113"/>
        <end position="131"/>
    </location>
</feature>
<protein>
    <submittedName>
        <fullName evidence="13">Na/H antiporter</fullName>
    </submittedName>
</protein>
<dbReference type="InterPro" id="IPR038770">
    <property type="entry name" value="Na+/solute_symporter_sf"/>
</dbReference>
<evidence type="ECO:0000256" key="7">
    <source>
        <dbReference type="ARBA" id="ARBA00023053"/>
    </source>
</evidence>
<evidence type="ECO:0000256" key="3">
    <source>
        <dbReference type="ARBA" id="ARBA00022448"/>
    </source>
</evidence>
<feature type="transmembrane region" description="Helical" evidence="11">
    <location>
        <begin position="208"/>
        <end position="226"/>
    </location>
</feature>
<dbReference type="PANTHER" id="PTHR43562">
    <property type="entry name" value="NAPA-TYPE SODIUM/HYDROGEN ANTIPORTER"/>
    <property type="match status" value="1"/>
</dbReference>
<comment type="similarity">
    <text evidence="2">Belongs to the monovalent cation:proton antiporter 2 (CPA2) transporter (TC 2.A.37) family.</text>
</comment>
<dbReference type="PANTHER" id="PTHR43562:SF3">
    <property type="entry name" value="SODIUM ION_PROTON EXCHANGER (EUROFUNG)"/>
    <property type="match status" value="1"/>
</dbReference>
<dbReference type="EMBL" id="DF968063">
    <property type="protein sequence ID" value="GAP02222.1"/>
    <property type="molecule type" value="Genomic_DNA"/>
</dbReference>
<dbReference type="GO" id="GO:1902600">
    <property type="term" value="P:proton transmembrane transport"/>
    <property type="evidence" value="ECO:0007669"/>
    <property type="project" value="InterPro"/>
</dbReference>
<feature type="transmembrane region" description="Helical" evidence="11">
    <location>
        <begin position="261"/>
        <end position="279"/>
    </location>
</feature>
<name>A0A3F3GV40_9LACO</name>
<keyword evidence="4" id="KW-0050">Antiport</keyword>
<feature type="transmembrane region" description="Helical" evidence="11">
    <location>
        <begin position="354"/>
        <end position="372"/>
    </location>
</feature>
<keyword evidence="10" id="KW-0739">Sodium transport</keyword>
<feature type="transmembrane region" description="Helical" evidence="11">
    <location>
        <begin position="85"/>
        <end position="107"/>
    </location>
</feature>
<keyword evidence="7" id="KW-0915">Sodium</keyword>
<dbReference type="GO" id="GO:0016020">
    <property type="term" value="C:membrane"/>
    <property type="evidence" value="ECO:0007669"/>
    <property type="project" value="UniProtKB-SubCell"/>
</dbReference>